<dbReference type="EMBL" id="GL385395">
    <property type="protein sequence ID" value="EJT81843.1"/>
    <property type="molecule type" value="Genomic_DNA"/>
</dbReference>
<feature type="compositionally biased region" description="Basic and acidic residues" evidence="1">
    <location>
        <begin position="78"/>
        <end position="87"/>
    </location>
</feature>
<dbReference type="RefSeq" id="XP_009217852.1">
    <property type="nucleotide sequence ID" value="XM_009219588.1"/>
</dbReference>
<organism evidence="2">
    <name type="scientific">Gaeumannomyces tritici (strain R3-111a-1)</name>
    <name type="common">Wheat and barley take-all root rot fungus</name>
    <name type="synonym">Gaeumannomyces graminis var. tritici</name>
    <dbReference type="NCBI Taxonomy" id="644352"/>
    <lineage>
        <taxon>Eukaryota</taxon>
        <taxon>Fungi</taxon>
        <taxon>Dikarya</taxon>
        <taxon>Ascomycota</taxon>
        <taxon>Pezizomycotina</taxon>
        <taxon>Sordariomycetes</taxon>
        <taxon>Sordariomycetidae</taxon>
        <taxon>Magnaporthales</taxon>
        <taxon>Magnaporthaceae</taxon>
        <taxon>Gaeumannomyces</taxon>
    </lineage>
</organism>
<reference evidence="3" key="5">
    <citation type="submission" date="2018-04" db="UniProtKB">
        <authorList>
            <consortium name="EnsemblFungi"/>
        </authorList>
    </citation>
    <scope>IDENTIFICATION</scope>
    <source>
        <strain evidence="3">R3-111a-1</strain>
    </source>
</reference>
<feature type="compositionally biased region" description="Low complexity" evidence="1">
    <location>
        <begin position="42"/>
        <end position="61"/>
    </location>
</feature>
<name>J3NKM6_GAET3</name>
<reference evidence="2" key="2">
    <citation type="submission" date="2010-07" db="EMBL/GenBank/DDBJ databases">
        <authorList>
            <consortium name="The Broad Institute Genome Sequencing Platform"/>
            <consortium name="Broad Institute Genome Sequencing Center for Infectious Disease"/>
            <person name="Ma L.-J."/>
            <person name="Dead R."/>
            <person name="Young S."/>
            <person name="Zeng Q."/>
            <person name="Koehrsen M."/>
            <person name="Alvarado L."/>
            <person name="Berlin A."/>
            <person name="Chapman S.B."/>
            <person name="Chen Z."/>
            <person name="Freedman E."/>
            <person name="Gellesch M."/>
            <person name="Goldberg J."/>
            <person name="Griggs A."/>
            <person name="Gujja S."/>
            <person name="Heilman E.R."/>
            <person name="Heiman D."/>
            <person name="Hepburn T."/>
            <person name="Howarth C."/>
            <person name="Jen D."/>
            <person name="Larson L."/>
            <person name="Mehta T."/>
            <person name="Neiman D."/>
            <person name="Pearson M."/>
            <person name="Roberts A."/>
            <person name="Saif S."/>
            <person name="Shea T."/>
            <person name="Shenoy N."/>
            <person name="Sisk P."/>
            <person name="Stolte C."/>
            <person name="Sykes S."/>
            <person name="Walk T."/>
            <person name="White J."/>
            <person name="Yandava C."/>
            <person name="Haas B."/>
            <person name="Nusbaum C."/>
            <person name="Birren B."/>
        </authorList>
    </citation>
    <scope>NUCLEOTIDE SEQUENCE</scope>
    <source>
        <strain evidence="2">R3-111a-1</strain>
    </source>
</reference>
<evidence type="ECO:0000256" key="1">
    <source>
        <dbReference type="SAM" id="MobiDB-lite"/>
    </source>
</evidence>
<keyword evidence="4" id="KW-1185">Reference proteome</keyword>
<dbReference type="InterPro" id="IPR053203">
    <property type="entry name" value="Cisplatin_resist-associated"/>
</dbReference>
<feature type="compositionally biased region" description="Basic and acidic residues" evidence="1">
    <location>
        <begin position="19"/>
        <end position="28"/>
    </location>
</feature>
<evidence type="ECO:0000313" key="3">
    <source>
        <dbReference type="EnsemblFungi" id="EJT81843"/>
    </source>
</evidence>
<dbReference type="PANTHER" id="PTHR34693">
    <property type="entry name" value="PROTEIN PAR32"/>
    <property type="match status" value="1"/>
</dbReference>
<proteinExistence type="predicted"/>
<dbReference type="HOGENOM" id="CLU_112553_1_0_1"/>
<feature type="region of interest" description="Disordered" evidence="1">
    <location>
        <begin position="1"/>
        <end position="162"/>
    </location>
</feature>
<dbReference type="EnsemblFungi" id="EJT81843">
    <property type="protein sequence ID" value="EJT81843"/>
    <property type="gene ID" value="GGTG_01817"/>
</dbReference>
<feature type="compositionally biased region" description="Gly residues" evidence="1">
    <location>
        <begin position="102"/>
        <end position="122"/>
    </location>
</feature>
<accession>J3NKM6</accession>
<evidence type="ECO:0000313" key="2">
    <source>
        <dbReference type="EMBL" id="EJT81843.1"/>
    </source>
</evidence>
<gene>
    <name evidence="3" type="primary">20342275</name>
    <name evidence="2" type="ORF">GGTG_01817</name>
</gene>
<protein>
    <submittedName>
        <fullName evidence="2 3">Uncharacterized protein</fullName>
    </submittedName>
</protein>
<dbReference type="PANTHER" id="PTHR34693:SF1">
    <property type="entry name" value="PROTEIN PAR32"/>
    <property type="match status" value="1"/>
</dbReference>
<sequence length="162" mass="16488">MSDEVYKRVGRGGAGNFYSKKDVEDVAKASKASTDLEAQKTASSLAQPPAASGGSAPYSRAGRGGAGNFYDGGDAADSAEREAEARKAHALVGASLAQPRSGGLGGRGGAGNWSDGNGGDGGAVPPWERPTMDQLQAKIVKDVDAGLAPPPKTYHQSERDVE</sequence>
<dbReference type="AlphaFoldDB" id="J3NKM6"/>
<reference evidence="2" key="3">
    <citation type="submission" date="2010-09" db="EMBL/GenBank/DDBJ databases">
        <title>Annotation of Gaeumannomyces graminis var. tritici R3-111a-1.</title>
        <authorList>
            <consortium name="The Broad Institute Genome Sequencing Platform"/>
            <person name="Ma L.-J."/>
            <person name="Dead R."/>
            <person name="Young S.K."/>
            <person name="Zeng Q."/>
            <person name="Gargeya S."/>
            <person name="Fitzgerald M."/>
            <person name="Haas B."/>
            <person name="Abouelleil A."/>
            <person name="Alvarado L."/>
            <person name="Arachchi H.M."/>
            <person name="Berlin A."/>
            <person name="Brown A."/>
            <person name="Chapman S.B."/>
            <person name="Chen Z."/>
            <person name="Dunbar C."/>
            <person name="Freedman E."/>
            <person name="Gearin G."/>
            <person name="Gellesch M."/>
            <person name="Goldberg J."/>
            <person name="Griggs A."/>
            <person name="Gujja S."/>
            <person name="Heiman D."/>
            <person name="Howarth C."/>
            <person name="Larson L."/>
            <person name="Lui A."/>
            <person name="MacDonald P.J.P."/>
            <person name="Mehta T."/>
            <person name="Montmayeur A."/>
            <person name="Murphy C."/>
            <person name="Neiman D."/>
            <person name="Pearson M."/>
            <person name="Priest M."/>
            <person name="Roberts A."/>
            <person name="Saif S."/>
            <person name="Shea T."/>
            <person name="Shenoy N."/>
            <person name="Sisk P."/>
            <person name="Stolte C."/>
            <person name="Sykes S."/>
            <person name="Yandava C."/>
            <person name="Wortman J."/>
            <person name="Nusbaum C."/>
            <person name="Birren B."/>
        </authorList>
    </citation>
    <scope>NUCLEOTIDE SEQUENCE</scope>
    <source>
        <strain evidence="2">R3-111a-1</strain>
    </source>
</reference>
<dbReference type="VEuPathDB" id="FungiDB:GGTG_01817"/>
<dbReference type="OrthoDB" id="4159136at2759"/>
<reference evidence="4" key="1">
    <citation type="submission" date="2010-07" db="EMBL/GenBank/DDBJ databases">
        <title>The genome sequence of Gaeumannomyces graminis var. tritici strain R3-111a-1.</title>
        <authorList>
            <consortium name="The Broad Institute Genome Sequencing Platform"/>
            <person name="Ma L.-J."/>
            <person name="Dead R."/>
            <person name="Young S."/>
            <person name="Zeng Q."/>
            <person name="Koehrsen M."/>
            <person name="Alvarado L."/>
            <person name="Berlin A."/>
            <person name="Chapman S.B."/>
            <person name="Chen Z."/>
            <person name="Freedman E."/>
            <person name="Gellesch M."/>
            <person name="Goldberg J."/>
            <person name="Griggs A."/>
            <person name="Gujja S."/>
            <person name="Heilman E.R."/>
            <person name="Heiman D."/>
            <person name="Hepburn T."/>
            <person name="Howarth C."/>
            <person name="Jen D."/>
            <person name="Larson L."/>
            <person name="Mehta T."/>
            <person name="Neiman D."/>
            <person name="Pearson M."/>
            <person name="Roberts A."/>
            <person name="Saif S."/>
            <person name="Shea T."/>
            <person name="Shenoy N."/>
            <person name="Sisk P."/>
            <person name="Stolte C."/>
            <person name="Sykes S."/>
            <person name="Walk T."/>
            <person name="White J."/>
            <person name="Yandava C."/>
            <person name="Haas B."/>
            <person name="Nusbaum C."/>
            <person name="Birren B."/>
        </authorList>
    </citation>
    <scope>NUCLEOTIDE SEQUENCE [LARGE SCALE GENOMIC DNA]</scope>
    <source>
        <strain evidence="4">R3-111a-1</strain>
    </source>
</reference>
<dbReference type="Proteomes" id="UP000006039">
    <property type="component" value="Unassembled WGS sequence"/>
</dbReference>
<reference evidence="3" key="4">
    <citation type="journal article" date="2015" name="G3 (Bethesda)">
        <title>Genome sequences of three phytopathogenic species of the Magnaporthaceae family of fungi.</title>
        <authorList>
            <person name="Okagaki L.H."/>
            <person name="Nunes C.C."/>
            <person name="Sailsbery J."/>
            <person name="Clay B."/>
            <person name="Brown D."/>
            <person name="John T."/>
            <person name="Oh Y."/>
            <person name="Young N."/>
            <person name="Fitzgerald M."/>
            <person name="Haas B.J."/>
            <person name="Zeng Q."/>
            <person name="Young S."/>
            <person name="Adiconis X."/>
            <person name="Fan L."/>
            <person name="Levin J.Z."/>
            <person name="Mitchell T.K."/>
            <person name="Okubara P.A."/>
            <person name="Farman M.L."/>
            <person name="Kohn L.M."/>
            <person name="Birren B."/>
            <person name="Ma L.-J."/>
            <person name="Dean R.A."/>
        </authorList>
    </citation>
    <scope>NUCLEOTIDE SEQUENCE</scope>
    <source>
        <strain evidence="3">R3-111a-1</strain>
    </source>
</reference>
<evidence type="ECO:0000313" key="4">
    <source>
        <dbReference type="Proteomes" id="UP000006039"/>
    </source>
</evidence>
<dbReference type="eggNOG" id="ENOG502SD3B">
    <property type="taxonomic scope" value="Eukaryota"/>
</dbReference>
<dbReference type="GeneID" id="20342275"/>